<dbReference type="FunFam" id="3.10.100.10:FF:000061">
    <property type="entry name" value="CD248 molecule"/>
    <property type="match status" value="1"/>
</dbReference>
<dbReference type="CDD" id="cd01673">
    <property type="entry name" value="dNK"/>
    <property type="match status" value="1"/>
</dbReference>
<evidence type="ECO:0000256" key="6">
    <source>
        <dbReference type="ARBA" id="ARBA00022536"/>
    </source>
</evidence>
<evidence type="ECO:0000256" key="8">
    <source>
        <dbReference type="ARBA" id="ARBA00022679"/>
    </source>
</evidence>
<keyword evidence="15" id="KW-0067">ATP-binding</keyword>
<dbReference type="InterPro" id="IPR031314">
    <property type="entry name" value="DNK_dom"/>
</dbReference>
<dbReference type="InterPro" id="IPR000742">
    <property type="entry name" value="EGF"/>
</dbReference>
<dbReference type="InterPro" id="IPR001304">
    <property type="entry name" value="C-type_lectin-like"/>
</dbReference>
<dbReference type="GO" id="GO:0004138">
    <property type="term" value="F:deoxyguanosine kinase activity"/>
    <property type="evidence" value="ECO:0007669"/>
    <property type="project" value="UniProtKB-EC"/>
</dbReference>
<keyword evidence="12" id="KW-0677">Repeat</keyword>
<dbReference type="GO" id="GO:0005524">
    <property type="term" value="F:ATP binding"/>
    <property type="evidence" value="ECO:0007669"/>
    <property type="project" value="UniProtKB-KW"/>
</dbReference>
<keyword evidence="7" id="KW-0597">Phosphoprotein</keyword>
<dbReference type="InterPro" id="IPR000152">
    <property type="entry name" value="EGF-type_Asp/Asn_hydroxyl_site"/>
</dbReference>
<evidence type="ECO:0000256" key="15">
    <source>
        <dbReference type="ARBA" id="ARBA00022840"/>
    </source>
</evidence>
<sequence length="809" mass="91896">MPAKQRRDREAIEDWTLRKMCCVAYPCLFLAVLFFYCPQGTMGQNLQEQDGVCNAEGCYSIHLQRKTFRESWRSCREKGGNLATVKQPEEAALIHELLSAGERRGPRPKLRLWIGLQRQPRQCSATRPLRGFTWITGDQDTEYTNWQRVDLPGACLAPRCVVITYNTMDKSSSDQNNFKWLDGSCMLAVDGFLCRYTYQSMCLALQSEGRGPALYTTPFNLLSTLLTHVPFGSVATLPCPDGAKGDQSVLCMIHGWSREAPLCSYASTDWCEKDNGGCEHYCTNTGSDYHCECSEDFKLGEDGQSCQPLDPCHSADCEFDCEPSPGGYRCKCPEGFLLSQDGKNCLDIDECSQNPCPQICINAPGTFECRCNEGYQLSEFGECLDVDECKEDSCEQSCENSPGSYTCLCHDGFSPVMEDLARCEDTDECQIPGTCEQICENYIGGFECHCHTGYELQQDQYSCLPTEEETEHYTTVEPAAPTTLPWDTPSYMTDVVTEASLLEWLTDPPHVEWLPTDLVWFPDIPQENYFTSQEPDGAERTSSSPIQDWLMDATTSNIPADTHSEVEPDQWLDDSRISAAINELAQGEGGNYGIPLTASSLPPKGMGYSDRELSTSQKSGGNLLKMMYDKPSRWSYTFQSYTCLSRVRSQLQAPSAKLQQAENPVQFYERSVYSDRYVFASNLFESGDLNETEWAIYQDWHGWLLSQFETEIELDAMIYLRTDPEKCMLRLKHRGREEEKDIPLEYLEKLHYKHECWLYNRTTKLDFEYLKDLPILVLDVSEDFKNDRIKQQELIDKVKGQLAVKEKAI</sequence>
<protein>
    <recommendedName>
        <fullName evidence="20">deoxyguanosine kinase</fullName>
        <ecNumber evidence="20">2.7.1.113</ecNumber>
    </recommendedName>
</protein>
<comment type="catalytic activity">
    <reaction evidence="21">
        <text>2'-deoxyguanosine + ATP = dGMP + ADP + H(+)</text>
        <dbReference type="Rhea" id="RHEA:19201"/>
        <dbReference type="ChEBI" id="CHEBI:15378"/>
        <dbReference type="ChEBI" id="CHEBI:17172"/>
        <dbReference type="ChEBI" id="CHEBI:30616"/>
        <dbReference type="ChEBI" id="CHEBI:57673"/>
        <dbReference type="ChEBI" id="CHEBI:456216"/>
        <dbReference type="EC" id="2.7.1.113"/>
    </reaction>
</comment>
<keyword evidence="6 22" id="KW-0245">EGF-like domain</keyword>
<dbReference type="InterPro" id="IPR026823">
    <property type="entry name" value="cEGF"/>
</dbReference>
<dbReference type="PROSITE" id="PS01187">
    <property type="entry name" value="EGF_CA"/>
    <property type="match status" value="2"/>
</dbReference>
<dbReference type="GO" id="GO:0016477">
    <property type="term" value="P:cell migration"/>
    <property type="evidence" value="ECO:0007669"/>
    <property type="project" value="TreeGrafter"/>
</dbReference>
<dbReference type="GO" id="GO:0009897">
    <property type="term" value="C:external side of plasma membrane"/>
    <property type="evidence" value="ECO:0007669"/>
    <property type="project" value="TreeGrafter"/>
</dbReference>
<keyword evidence="11" id="KW-0430">Lectin</keyword>
<evidence type="ECO:0000256" key="5">
    <source>
        <dbReference type="ARBA" id="ARBA00022525"/>
    </source>
</evidence>
<evidence type="ECO:0000256" key="14">
    <source>
        <dbReference type="ARBA" id="ARBA00022777"/>
    </source>
</evidence>
<dbReference type="GO" id="GO:0005576">
    <property type="term" value="C:extracellular region"/>
    <property type="evidence" value="ECO:0007669"/>
    <property type="project" value="UniProtKB-SubCell"/>
</dbReference>
<dbReference type="CDD" id="cd00054">
    <property type="entry name" value="EGF_CA"/>
    <property type="match status" value="2"/>
</dbReference>
<dbReference type="FunFam" id="2.10.25.10:FF:000014">
    <property type="entry name" value="Latent-transforming growth factor beta-binding protein 3"/>
    <property type="match status" value="1"/>
</dbReference>
<dbReference type="GO" id="GO:0030246">
    <property type="term" value="F:carbohydrate binding"/>
    <property type="evidence" value="ECO:0007669"/>
    <property type="project" value="UniProtKB-KW"/>
</dbReference>
<evidence type="ECO:0000256" key="19">
    <source>
        <dbReference type="ARBA" id="ARBA00023180"/>
    </source>
</evidence>
<dbReference type="InterPro" id="IPR049883">
    <property type="entry name" value="NOTCH1_EGF-like"/>
</dbReference>
<evidence type="ECO:0000256" key="23">
    <source>
        <dbReference type="SAM" id="Phobius"/>
    </source>
</evidence>
<comment type="subunit">
    <text evidence="4">Homodimer.</text>
</comment>
<reference evidence="26" key="1">
    <citation type="submission" date="2023-03" db="EMBL/GenBank/DDBJ databases">
        <title>Electrophorus voltai genome.</title>
        <authorList>
            <person name="Bian C."/>
        </authorList>
    </citation>
    <scope>NUCLEOTIDE SEQUENCE</scope>
    <source>
        <strain evidence="26">CB-2022</strain>
        <tissue evidence="26">Muscle</tissue>
    </source>
</reference>
<dbReference type="Gene3D" id="3.40.50.300">
    <property type="entry name" value="P-loop containing nucleotide triphosphate hydrolases"/>
    <property type="match status" value="1"/>
</dbReference>
<organism evidence="26 27">
    <name type="scientific">Electrophorus voltai</name>
    <dbReference type="NCBI Taxonomy" id="2609070"/>
    <lineage>
        <taxon>Eukaryota</taxon>
        <taxon>Metazoa</taxon>
        <taxon>Chordata</taxon>
        <taxon>Craniata</taxon>
        <taxon>Vertebrata</taxon>
        <taxon>Euteleostomi</taxon>
        <taxon>Actinopterygii</taxon>
        <taxon>Neopterygii</taxon>
        <taxon>Teleostei</taxon>
        <taxon>Ostariophysi</taxon>
        <taxon>Gymnotiformes</taxon>
        <taxon>Gymnotoidei</taxon>
        <taxon>Gymnotidae</taxon>
        <taxon>Electrophorus</taxon>
    </lineage>
</organism>
<evidence type="ECO:0000256" key="20">
    <source>
        <dbReference type="ARBA" id="ARBA00039043"/>
    </source>
</evidence>
<dbReference type="Pfam" id="PF00059">
    <property type="entry name" value="Lectin_C"/>
    <property type="match status" value="1"/>
</dbReference>
<feature type="domain" description="C-type lectin" evidence="25">
    <location>
        <begin position="54"/>
        <end position="185"/>
    </location>
</feature>
<evidence type="ECO:0000256" key="11">
    <source>
        <dbReference type="ARBA" id="ARBA00022734"/>
    </source>
</evidence>
<keyword evidence="13" id="KW-0547">Nucleotide-binding</keyword>
<dbReference type="SMART" id="SM00034">
    <property type="entry name" value="CLECT"/>
    <property type="match status" value="1"/>
</dbReference>
<dbReference type="EC" id="2.7.1.113" evidence="20"/>
<dbReference type="InterPro" id="IPR001881">
    <property type="entry name" value="EGF-like_Ca-bd_dom"/>
</dbReference>
<evidence type="ECO:0000313" key="27">
    <source>
        <dbReference type="Proteomes" id="UP001239994"/>
    </source>
</evidence>
<dbReference type="SUPFAM" id="SSF57184">
    <property type="entry name" value="Growth factor receptor domain"/>
    <property type="match status" value="1"/>
</dbReference>
<keyword evidence="19" id="KW-0325">Glycoprotein</keyword>
<dbReference type="PROSITE" id="PS50041">
    <property type="entry name" value="C_TYPE_LECTIN_2"/>
    <property type="match status" value="1"/>
</dbReference>
<dbReference type="PANTHER" id="PTHR14789">
    <property type="entry name" value="CHONDROLECTIN VARIANT CHODLFDELTAE"/>
    <property type="match status" value="1"/>
</dbReference>
<dbReference type="EMBL" id="JAROKS010000023">
    <property type="protein sequence ID" value="KAK1788147.1"/>
    <property type="molecule type" value="Genomic_DNA"/>
</dbReference>
<evidence type="ECO:0000256" key="18">
    <source>
        <dbReference type="ARBA" id="ARBA00023157"/>
    </source>
</evidence>
<dbReference type="Pfam" id="PF14670">
    <property type="entry name" value="FXa_inhibition"/>
    <property type="match status" value="2"/>
</dbReference>
<keyword evidence="17 23" id="KW-0472">Membrane</keyword>
<feature type="domain" description="EGF-like" evidence="24">
    <location>
        <begin position="385"/>
        <end position="424"/>
    </location>
</feature>
<dbReference type="GO" id="GO:0005509">
    <property type="term" value="F:calcium ion binding"/>
    <property type="evidence" value="ECO:0007669"/>
    <property type="project" value="InterPro"/>
</dbReference>
<dbReference type="GO" id="GO:0031012">
    <property type="term" value="C:extracellular matrix"/>
    <property type="evidence" value="ECO:0007669"/>
    <property type="project" value="TreeGrafter"/>
</dbReference>
<dbReference type="PROSITE" id="PS01186">
    <property type="entry name" value="EGF_2"/>
    <property type="match status" value="1"/>
</dbReference>
<dbReference type="Gene3D" id="2.10.25.10">
    <property type="entry name" value="Laminin"/>
    <property type="match status" value="5"/>
</dbReference>
<evidence type="ECO:0000256" key="22">
    <source>
        <dbReference type="PROSITE-ProRule" id="PRU00076"/>
    </source>
</evidence>
<dbReference type="InterPro" id="IPR016187">
    <property type="entry name" value="CTDL_fold"/>
</dbReference>
<dbReference type="GO" id="GO:0048731">
    <property type="term" value="P:system development"/>
    <property type="evidence" value="ECO:0007669"/>
    <property type="project" value="UniProtKB-ARBA"/>
</dbReference>
<keyword evidence="10" id="KW-0732">Signal</keyword>
<comment type="subcellular location">
    <subcellularLocation>
        <location evidence="1">Membrane</location>
        <topology evidence="1">Single-pass type I membrane protein</topology>
    </subcellularLocation>
    <subcellularLocation>
        <location evidence="2">Secreted</location>
    </subcellularLocation>
</comment>
<comment type="caution">
    <text evidence="26">The sequence shown here is derived from an EMBL/GenBank/DDBJ whole genome shotgun (WGS) entry which is preliminary data.</text>
</comment>
<evidence type="ECO:0000256" key="9">
    <source>
        <dbReference type="ARBA" id="ARBA00022692"/>
    </source>
</evidence>
<dbReference type="InterPro" id="IPR027417">
    <property type="entry name" value="P-loop_NTPase"/>
</dbReference>
<comment type="caution">
    <text evidence="22">Lacks conserved residue(s) required for the propagation of feature annotation.</text>
</comment>
<dbReference type="GO" id="GO:0050840">
    <property type="term" value="F:extracellular matrix binding"/>
    <property type="evidence" value="ECO:0007669"/>
    <property type="project" value="TreeGrafter"/>
</dbReference>
<dbReference type="Pfam" id="PF12661">
    <property type="entry name" value="hEGF"/>
    <property type="match status" value="1"/>
</dbReference>
<feature type="transmembrane region" description="Helical" evidence="23">
    <location>
        <begin position="20"/>
        <end position="36"/>
    </location>
</feature>
<evidence type="ECO:0000256" key="2">
    <source>
        <dbReference type="ARBA" id="ARBA00004613"/>
    </source>
</evidence>
<keyword evidence="5" id="KW-0964">Secreted</keyword>
<evidence type="ECO:0000256" key="1">
    <source>
        <dbReference type="ARBA" id="ARBA00004479"/>
    </source>
</evidence>
<evidence type="ECO:0000256" key="10">
    <source>
        <dbReference type="ARBA" id="ARBA00022729"/>
    </source>
</evidence>
<keyword evidence="16 23" id="KW-1133">Transmembrane helix</keyword>
<proteinExistence type="inferred from homology"/>
<dbReference type="InterPro" id="IPR013032">
    <property type="entry name" value="EGF-like_CS"/>
</dbReference>
<evidence type="ECO:0000259" key="24">
    <source>
        <dbReference type="PROSITE" id="PS50026"/>
    </source>
</evidence>
<dbReference type="SMART" id="SM00179">
    <property type="entry name" value="EGF_CA"/>
    <property type="match status" value="5"/>
</dbReference>
<evidence type="ECO:0000313" key="26">
    <source>
        <dbReference type="EMBL" id="KAK1788147.1"/>
    </source>
</evidence>
<dbReference type="Pfam" id="PF12662">
    <property type="entry name" value="cEGF"/>
    <property type="match status" value="1"/>
</dbReference>
<evidence type="ECO:0000259" key="25">
    <source>
        <dbReference type="PROSITE" id="PS50041"/>
    </source>
</evidence>
<evidence type="ECO:0000256" key="3">
    <source>
        <dbReference type="ARBA" id="ARBA00007420"/>
    </source>
</evidence>
<keyword evidence="9 23" id="KW-0812">Transmembrane</keyword>
<dbReference type="InterPro" id="IPR009030">
    <property type="entry name" value="Growth_fac_rcpt_cys_sf"/>
</dbReference>
<feature type="domain" description="EGF-like" evidence="24">
    <location>
        <begin position="347"/>
        <end position="381"/>
    </location>
</feature>
<dbReference type="SUPFAM" id="SSF52540">
    <property type="entry name" value="P-loop containing nucleoside triphosphate hydrolases"/>
    <property type="match status" value="1"/>
</dbReference>
<dbReference type="GO" id="GO:1990430">
    <property type="term" value="F:extracellular matrix protein binding"/>
    <property type="evidence" value="ECO:0007669"/>
    <property type="project" value="TreeGrafter"/>
</dbReference>
<dbReference type="PANTHER" id="PTHR14789:SF4">
    <property type="entry name" value="ENDOSIALIN"/>
    <property type="match status" value="1"/>
</dbReference>
<evidence type="ECO:0000256" key="17">
    <source>
        <dbReference type="ARBA" id="ARBA00023136"/>
    </source>
</evidence>
<keyword evidence="18" id="KW-1015">Disulfide bond</keyword>
<comment type="similarity">
    <text evidence="3">Belongs to the DCK/DGK family.</text>
</comment>
<accession>A0AAD9DQH9</accession>
<dbReference type="Pfam" id="PF07645">
    <property type="entry name" value="EGF_CA"/>
    <property type="match status" value="1"/>
</dbReference>
<evidence type="ECO:0000256" key="21">
    <source>
        <dbReference type="ARBA" id="ARBA00047656"/>
    </source>
</evidence>
<dbReference type="InterPro" id="IPR018097">
    <property type="entry name" value="EGF_Ca-bd_CS"/>
</dbReference>
<evidence type="ECO:0000256" key="7">
    <source>
        <dbReference type="ARBA" id="ARBA00022553"/>
    </source>
</evidence>
<name>A0AAD9DQH9_9TELE</name>
<dbReference type="Pfam" id="PF01712">
    <property type="entry name" value="dNK"/>
    <property type="match status" value="1"/>
</dbReference>
<dbReference type="PROSITE" id="PS00010">
    <property type="entry name" value="ASX_HYDROXYL"/>
    <property type="match status" value="3"/>
</dbReference>
<dbReference type="SUPFAM" id="SSF56436">
    <property type="entry name" value="C-type lectin-like"/>
    <property type="match status" value="1"/>
</dbReference>
<dbReference type="PROSITE" id="PS50026">
    <property type="entry name" value="EGF_3"/>
    <property type="match status" value="2"/>
</dbReference>
<dbReference type="FunFam" id="2.10.25.10:FF:000119">
    <property type="entry name" value="vitamin K-dependent protein S"/>
    <property type="match status" value="1"/>
</dbReference>
<dbReference type="SMART" id="SM00181">
    <property type="entry name" value="EGF"/>
    <property type="match status" value="5"/>
</dbReference>
<dbReference type="Gene3D" id="3.10.100.10">
    <property type="entry name" value="Mannose-Binding Protein A, subunit A"/>
    <property type="match status" value="1"/>
</dbReference>
<evidence type="ECO:0000256" key="13">
    <source>
        <dbReference type="ARBA" id="ARBA00022741"/>
    </source>
</evidence>
<evidence type="ECO:0000256" key="12">
    <source>
        <dbReference type="ARBA" id="ARBA00022737"/>
    </source>
</evidence>
<dbReference type="AlphaFoldDB" id="A0AAD9DQH9"/>
<keyword evidence="27" id="KW-1185">Reference proteome</keyword>
<dbReference type="CDD" id="cd03600">
    <property type="entry name" value="CLECT_thrombomodulin_like"/>
    <property type="match status" value="1"/>
</dbReference>
<dbReference type="Proteomes" id="UP001239994">
    <property type="component" value="Unassembled WGS sequence"/>
</dbReference>
<dbReference type="SUPFAM" id="SSF57196">
    <property type="entry name" value="EGF/Laminin"/>
    <property type="match status" value="2"/>
</dbReference>
<keyword evidence="14" id="KW-0418">Kinase</keyword>
<dbReference type="InterPro" id="IPR051505">
    <property type="entry name" value="C-type_lectin_domain"/>
</dbReference>
<dbReference type="FunFam" id="3.40.50.300:FF:000461">
    <property type="entry name" value="Deoxycytidine kinase"/>
    <property type="match status" value="1"/>
</dbReference>
<keyword evidence="8" id="KW-0808">Transferase</keyword>
<dbReference type="InterPro" id="IPR016186">
    <property type="entry name" value="C-type_lectin-like/link_sf"/>
</dbReference>
<evidence type="ECO:0000256" key="16">
    <source>
        <dbReference type="ARBA" id="ARBA00022989"/>
    </source>
</evidence>
<gene>
    <name evidence="26" type="ORF">P4O66_016614</name>
</gene>
<evidence type="ECO:0000256" key="4">
    <source>
        <dbReference type="ARBA" id="ARBA00011738"/>
    </source>
</evidence>